<dbReference type="InterPro" id="IPR029058">
    <property type="entry name" value="AB_hydrolase_fold"/>
</dbReference>
<dbReference type="EMBL" id="MU001500">
    <property type="protein sequence ID" value="KAF2444735.1"/>
    <property type="molecule type" value="Genomic_DNA"/>
</dbReference>
<dbReference type="OrthoDB" id="408631at2759"/>
<feature type="domain" description="Carboxylesterase type B" evidence="4">
    <location>
        <begin position="28"/>
        <end position="505"/>
    </location>
</feature>
<feature type="signal peptide" evidence="3">
    <location>
        <begin position="1"/>
        <end position="25"/>
    </location>
</feature>
<keyword evidence="2 3" id="KW-0378">Hydrolase</keyword>
<proteinExistence type="inferred from homology"/>
<dbReference type="InterPro" id="IPR050309">
    <property type="entry name" value="Type-B_Carboxylest/Lipase"/>
</dbReference>
<dbReference type="EC" id="3.1.1.-" evidence="3"/>
<dbReference type="SUPFAM" id="SSF53474">
    <property type="entry name" value="alpha/beta-Hydrolases"/>
    <property type="match status" value="1"/>
</dbReference>
<evidence type="ECO:0000256" key="2">
    <source>
        <dbReference type="ARBA" id="ARBA00022801"/>
    </source>
</evidence>
<feature type="chain" id="PRO_5040547592" description="Carboxylic ester hydrolase" evidence="3">
    <location>
        <begin position="26"/>
        <end position="532"/>
    </location>
</feature>
<protein>
    <recommendedName>
        <fullName evidence="3">Carboxylic ester hydrolase</fullName>
        <ecNumber evidence="3">3.1.1.-</ecNumber>
    </recommendedName>
</protein>
<dbReference type="AlphaFoldDB" id="A0A9P4PIL9"/>
<reference evidence="5" key="1">
    <citation type="journal article" date="2020" name="Stud. Mycol.">
        <title>101 Dothideomycetes genomes: a test case for predicting lifestyles and emergence of pathogens.</title>
        <authorList>
            <person name="Haridas S."/>
            <person name="Albert R."/>
            <person name="Binder M."/>
            <person name="Bloem J."/>
            <person name="Labutti K."/>
            <person name="Salamov A."/>
            <person name="Andreopoulos B."/>
            <person name="Baker S."/>
            <person name="Barry K."/>
            <person name="Bills G."/>
            <person name="Bluhm B."/>
            <person name="Cannon C."/>
            <person name="Castanera R."/>
            <person name="Culley D."/>
            <person name="Daum C."/>
            <person name="Ezra D."/>
            <person name="Gonzalez J."/>
            <person name="Henrissat B."/>
            <person name="Kuo A."/>
            <person name="Liang C."/>
            <person name="Lipzen A."/>
            <person name="Lutzoni F."/>
            <person name="Magnuson J."/>
            <person name="Mondo S."/>
            <person name="Nolan M."/>
            <person name="Ohm R."/>
            <person name="Pangilinan J."/>
            <person name="Park H.-J."/>
            <person name="Ramirez L."/>
            <person name="Alfaro M."/>
            <person name="Sun H."/>
            <person name="Tritt A."/>
            <person name="Yoshinaga Y."/>
            <person name="Zwiers L.-H."/>
            <person name="Turgeon B."/>
            <person name="Goodwin S."/>
            <person name="Spatafora J."/>
            <person name="Crous P."/>
            <person name="Grigoriev I."/>
        </authorList>
    </citation>
    <scope>NUCLEOTIDE SEQUENCE</scope>
    <source>
        <strain evidence="5">CBS 690.94</strain>
    </source>
</reference>
<accession>A0A9P4PIL9</accession>
<dbReference type="InterPro" id="IPR019819">
    <property type="entry name" value="Carboxylesterase_B_CS"/>
</dbReference>
<dbReference type="InterPro" id="IPR002018">
    <property type="entry name" value="CarbesteraseB"/>
</dbReference>
<keyword evidence="6" id="KW-1185">Reference proteome</keyword>
<dbReference type="PROSITE" id="PS00941">
    <property type="entry name" value="CARBOXYLESTERASE_B_2"/>
    <property type="match status" value="1"/>
</dbReference>
<evidence type="ECO:0000256" key="3">
    <source>
        <dbReference type="RuleBase" id="RU361235"/>
    </source>
</evidence>
<dbReference type="GO" id="GO:0016787">
    <property type="term" value="F:hydrolase activity"/>
    <property type="evidence" value="ECO:0007669"/>
    <property type="project" value="UniProtKB-KW"/>
</dbReference>
<dbReference type="InterPro" id="IPR019826">
    <property type="entry name" value="Carboxylesterase_B_AS"/>
</dbReference>
<keyword evidence="3" id="KW-0732">Signal</keyword>
<dbReference type="Proteomes" id="UP000799764">
    <property type="component" value="Unassembled WGS sequence"/>
</dbReference>
<gene>
    <name evidence="5" type="ORF">P171DRAFT_513839</name>
</gene>
<evidence type="ECO:0000313" key="6">
    <source>
        <dbReference type="Proteomes" id="UP000799764"/>
    </source>
</evidence>
<dbReference type="PROSITE" id="PS00122">
    <property type="entry name" value="CARBOXYLESTERASE_B_1"/>
    <property type="match status" value="1"/>
</dbReference>
<dbReference type="Gene3D" id="3.40.50.1820">
    <property type="entry name" value="alpha/beta hydrolase"/>
    <property type="match status" value="1"/>
</dbReference>
<comment type="similarity">
    <text evidence="1 3">Belongs to the type-B carboxylesterase/lipase family.</text>
</comment>
<dbReference type="PANTHER" id="PTHR11559">
    <property type="entry name" value="CARBOXYLESTERASE"/>
    <property type="match status" value="1"/>
</dbReference>
<name>A0A9P4PIL9_9PLEO</name>
<sequence length="532" mass="59369">MASYPKLSSFFAIATHLIAVTLAQATTSPTVDLNYVKYRGHYNDTLKINEYRGLRFAERPIGALRWKAPQPYNPQNLSDSVVDATQSGPPCVQGYPQWTISGPVQAAGSEDCLFLDIYVPANATKGSHLPVALSIPGGGYVMGYADQSSPYALMRHSNNSFIFVNIQYRLGAYGFLGSARYTQEGGATNAGLLDQRLALEWVQQHIESFGGDPSKVTILGGSAGGGSVTSHLIWKGGIDTPPFRAAMADFPWWQQYLREEQLKKQYDNLLGAGNCSTLKCLQTLSEEALKEATQSTYTSAYADKDYGYGNFYYGPYVDGDVIRDLPSREFRAGHFAEVPTWVSREGYEGFTFSNQSMTTVEEETEDLSIQFPYANQNFVDDVFGLYPRDQFNSTFWQRLTWFGDFSINCPTYYVASSLASYKVPVYKQIFNVGTQLHGATGPYLGDLDYAFETGANVTLANILRDWYVSFIVHSDPNKQSWSGVSRPIWPVYEQSGKVISVNFTELGAVNDRYYDDTKRCSVFWEAEETVQN</sequence>
<evidence type="ECO:0000313" key="5">
    <source>
        <dbReference type="EMBL" id="KAF2444735.1"/>
    </source>
</evidence>
<evidence type="ECO:0000256" key="1">
    <source>
        <dbReference type="ARBA" id="ARBA00005964"/>
    </source>
</evidence>
<dbReference type="Pfam" id="PF00135">
    <property type="entry name" value="COesterase"/>
    <property type="match status" value="1"/>
</dbReference>
<comment type="caution">
    <text evidence="5">The sequence shown here is derived from an EMBL/GenBank/DDBJ whole genome shotgun (WGS) entry which is preliminary data.</text>
</comment>
<evidence type="ECO:0000259" key="4">
    <source>
        <dbReference type="Pfam" id="PF00135"/>
    </source>
</evidence>
<organism evidence="5 6">
    <name type="scientific">Karstenula rhodostoma CBS 690.94</name>
    <dbReference type="NCBI Taxonomy" id="1392251"/>
    <lineage>
        <taxon>Eukaryota</taxon>
        <taxon>Fungi</taxon>
        <taxon>Dikarya</taxon>
        <taxon>Ascomycota</taxon>
        <taxon>Pezizomycotina</taxon>
        <taxon>Dothideomycetes</taxon>
        <taxon>Pleosporomycetidae</taxon>
        <taxon>Pleosporales</taxon>
        <taxon>Massarineae</taxon>
        <taxon>Didymosphaeriaceae</taxon>
        <taxon>Karstenula</taxon>
    </lineage>
</organism>